<dbReference type="PANTHER" id="PTHR33318:SF7">
    <property type="entry name" value="PROTEIN JASON"/>
    <property type="match status" value="1"/>
</dbReference>
<evidence type="ECO:0008006" key="4">
    <source>
        <dbReference type="Google" id="ProtNLM"/>
    </source>
</evidence>
<dbReference type="OrthoDB" id="1932581at2759"/>
<feature type="compositionally biased region" description="Basic and acidic residues" evidence="1">
    <location>
        <begin position="94"/>
        <end position="111"/>
    </location>
</feature>
<feature type="region of interest" description="Disordered" evidence="1">
    <location>
        <begin position="56"/>
        <end position="111"/>
    </location>
</feature>
<feature type="region of interest" description="Disordered" evidence="1">
    <location>
        <begin position="560"/>
        <end position="580"/>
    </location>
</feature>
<protein>
    <recommendedName>
        <fullName evidence="4">Protein JASON</fullName>
    </recommendedName>
</protein>
<comment type="caution">
    <text evidence="2">The sequence shown here is derived from an EMBL/GenBank/DDBJ whole genome shotgun (WGS) entry which is preliminary data.</text>
</comment>
<keyword evidence="3" id="KW-1185">Reference proteome</keyword>
<name>A0A8T2QU16_CERRI</name>
<dbReference type="GO" id="GO:0007142">
    <property type="term" value="P:male meiosis II"/>
    <property type="evidence" value="ECO:0007669"/>
    <property type="project" value="InterPro"/>
</dbReference>
<reference evidence="2" key="1">
    <citation type="submission" date="2021-08" db="EMBL/GenBank/DDBJ databases">
        <title>WGS assembly of Ceratopteris richardii.</title>
        <authorList>
            <person name="Marchant D.B."/>
            <person name="Chen G."/>
            <person name="Jenkins J."/>
            <person name="Shu S."/>
            <person name="Leebens-Mack J."/>
            <person name="Grimwood J."/>
            <person name="Schmutz J."/>
            <person name="Soltis P."/>
            <person name="Soltis D."/>
            <person name="Chen Z.-H."/>
        </authorList>
    </citation>
    <scope>NUCLEOTIDE SEQUENCE</scope>
    <source>
        <strain evidence="2">Whitten #5841</strain>
        <tissue evidence="2">Leaf</tissue>
    </source>
</reference>
<proteinExistence type="predicted"/>
<accession>A0A8T2QU16</accession>
<feature type="compositionally biased region" description="Basic residues" evidence="1">
    <location>
        <begin position="84"/>
        <end position="93"/>
    </location>
</feature>
<feature type="compositionally biased region" description="Basic and acidic residues" evidence="1">
    <location>
        <begin position="570"/>
        <end position="580"/>
    </location>
</feature>
<dbReference type="PANTHER" id="PTHR33318">
    <property type="entry name" value="ASPARTYL/GLUTAMYL-TRNA(ASN/GLN) AMIDOTRANSFERASE SUBUNIT"/>
    <property type="match status" value="1"/>
</dbReference>
<dbReference type="InterPro" id="IPR039300">
    <property type="entry name" value="JASON"/>
</dbReference>
<evidence type="ECO:0000313" key="2">
    <source>
        <dbReference type="EMBL" id="KAH7286843.1"/>
    </source>
</evidence>
<dbReference type="AlphaFoldDB" id="A0A8T2QU16"/>
<evidence type="ECO:0000313" key="3">
    <source>
        <dbReference type="Proteomes" id="UP000825935"/>
    </source>
</evidence>
<evidence type="ECO:0000256" key="1">
    <source>
        <dbReference type="SAM" id="MobiDB-lite"/>
    </source>
</evidence>
<feature type="compositionally biased region" description="Polar residues" evidence="1">
    <location>
        <begin position="74"/>
        <end position="83"/>
    </location>
</feature>
<dbReference type="Proteomes" id="UP000825935">
    <property type="component" value="Chromosome 32"/>
</dbReference>
<organism evidence="2 3">
    <name type="scientific">Ceratopteris richardii</name>
    <name type="common">Triangle waterfern</name>
    <dbReference type="NCBI Taxonomy" id="49495"/>
    <lineage>
        <taxon>Eukaryota</taxon>
        <taxon>Viridiplantae</taxon>
        <taxon>Streptophyta</taxon>
        <taxon>Embryophyta</taxon>
        <taxon>Tracheophyta</taxon>
        <taxon>Polypodiopsida</taxon>
        <taxon>Polypodiidae</taxon>
        <taxon>Polypodiales</taxon>
        <taxon>Pteridineae</taxon>
        <taxon>Pteridaceae</taxon>
        <taxon>Parkerioideae</taxon>
        <taxon>Ceratopteris</taxon>
    </lineage>
</organism>
<gene>
    <name evidence="2" type="ORF">KP509_32G024900</name>
</gene>
<sequence length="688" mass="76320">MGWIINCFKCAGKPDGTTTKKKLFGGTSATSGRSNSAAVAHAASPEDLHNIWKLHPDSIPSSAGEQTEKEHNDISSLSLQNQIKTKKAARRRLKQDEDRVWPRENDSDGELESLKERLMQDVKAANQHSNEVQFSRERHVPESPSDVIFEKNVQDTGLKVGNAQHSCLSSSECIGRVIEACSLRSDPAFHLCGTGSLTDRCESNDFDNFGDNNTLKCAELSLFRVESGVCDASIDGIRESLQMTSFKSSRQQQSDALTSGCEVPSFRWTFSSVKENLKSFQDFDASDDLLQEHLDVSSLIEDSALITNWELHSVSSFPETWELDGQIHQERRKLQFKLEPSGFGLQEHLHNRDDVIPLSGRPILVGGKNSESKRGLSFKDNSCFMKGTWSKGTFFQDCRGDNAAGAEASNNDSAMQNQFSSKSLLSKCIENSMLKDLHEGALGEHDHFQHDSNTKAQHLPLPQQSMVILRETANEDDRHPLLDGISEEKISNSDAVGHEKSNIYLDALSSSSGSCALEKEDGEQEKKIEISDCFLYSEVKEVMLIEVEDDDQVPLLDATTDDGDVLNDGGSHESSLEAKSENLCEGNNATANHVVDEATSQKASDHLSNVETLPSVSNHHRPARLVEDRPILGTVAAHWSPITTRKWWDGKGIPNSTKKYQEDQKVNWHAVPFEVRLEQELAKQDIVT</sequence>
<dbReference type="EMBL" id="CM035437">
    <property type="protein sequence ID" value="KAH7286843.1"/>
    <property type="molecule type" value="Genomic_DNA"/>
</dbReference>